<proteinExistence type="predicted"/>
<keyword evidence="3" id="KW-1185">Reference proteome</keyword>
<dbReference type="HOGENOM" id="CLU_1408533_0_0_1"/>
<protein>
    <submittedName>
        <fullName evidence="2">Uncharacterized protein</fullName>
    </submittedName>
</protein>
<evidence type="ECO:0000256" key="1">
    <source>
        <dbReference type="SAM" id="MobiDB-lite"/>
    </source>
</evidence>
<name>A0A067MU20_BOTB1</name>
<dbReference type="Proteomes" id="UP000027195">
    <property type="component" value="Unassembled WGS sequence"/>
</dbReference>
<gene>
    <name evidence="2" type="ORF">BOTBODRAFT_553337</name>
</gene>
<dbReference type="InParanoid" id="A0A067MU20"/>
<reference evidence="3" key="1">
    <citation type="journal article" date="2014" name="Proc. Natl. Acad. Sci. U.S.A.">
        <title>Extensive sampling of basidiomycete genomes demonstrates inadequacy of the white-rot/brown-rot paradigm for wood decay fungi.</title>
        <authorList>
            <person name="Riley R."/>
            <person name="Salamov A.A."/>
            <person name="Brown D.W."/>
            <person name="Nagy L.G."/>
            <person name="Floudas D."/>
            <person name="Held B.W."/>
            <person name="Levasseur A."/>
            <person name="Lombard V."/>
            <person name="Morin E."/>
            <person name="Otillar R."/>
            <person name="Lindquist E.A."/>
            <person name="Sun H."/>
            <person name="LaButti K.M."/>
            <person name="Schmutz J."/>
            <person name="Jabbour D."/>
            <person name="Luo H."/>
            <person name="Baker S.E."/>
            <person name="Pisabarro A.G."/>
            <person name="Walton J.D."/>
            <person name="Blanchette R.A."/>
            <person name="Henrissat B."/>
            <person name="Martin F."/>
            <person name="Cullen D."/>
            <person name="Hibbett D.S."/>
            <person name="Grigoriev I.V."/>
        </authorList>
    </citation>
    <scope>NUCLEOTIDE SEQUENCE [LARGE SCALE GENOMIC DNA]</scope>
    <source>
        <strain evidence="3">FD-172 SS1</strain>
    </source>
</reference>
<organism evidence="2 3">
    <name type="scientific">Botryobasidium botryosum (strain FD-172 SS1)</name>
    <dbReference type="NCBI Taxonomy" id="930990"/>
    <lineage>
        <taxon>Eukaryota</taxon>
        <taxon>Fungi</taxon>
        <taxon>Dikarya</taxon>
        <taxon>Basidiomycota</taxon>
        <taxon>Agaricomycotina</taxon>
        <taxon>Agaricomycetes</taxon>
        <taxon>Cantharellales</taxon>
        <taxon>Botryobasidiaceae</taxon>
        <taxon>Botryobasidium</taxon>
    </lineage>
</organism>
<feature type="compositionally biased region" description="Basic and acidic residues" evidence="1">
    <location>
        <begin position="58"/>
        <end position="67"/>
    </location>
</feature>
<dbReference type="AlphaFoldDB" id="A0A067MU20"/>
<evidence type="ECO:0000313" key="2">
    <source>
        <dbReference type="EMBL" id="KDQ18205.1"/>
    </source>
</evidence>
<feature type="region of interest" description="Disordered" evidence="1">
    <location>
        <begin position="58"/>
        <end position="96"/>
    </location>
</feature>
<accession>A0A067MU20</accession>
<dbReference type="EMBL" id="KL198022">
    <property type="protein sequence ID" value="KDQ18205.1"/>
    <property type="molecule type" value="Genomic_DNA"/>
</dbReference>
<sequence length="193" mass="22120">MWQCQNQYKSRRVWCHACAGGCLCFQLQLVLRLDSCAQSASLAKGACTSLQHDHVLSSHPTCADKGRPKTRTRTSAGTGWGESFANSSSQPEGADTGMRASSATFLLWGACGSRRGRIRRRARRRIAMSRRTRMRRTRMMKTRTNLTRAMMMRMMMRMRTKVKMTRTMARTRTRTTQRRMRMRSLIRGAMEAA</sequence>
<evidence type="ECO:0000313" key="3">
    <source>
        <dbReference type="Proteomes" id="UP000027195"/>
    </source>
</evidence>